<dbReference type="AlphaFoldDB" id="A0ABD3JFC7"/>
<accession>A0ABD3JFC7</accession>
<name>A0ABD3JFC7_EUCGL</name>
<keyword evidence="3" id="KW-0812">Transmembrane</keyword>
<dbReference type="PANTHER" id="PTHR31234">
    <property type="entry name" value="LATE EMBRYOGENESIS ABUNDANT (LEA) HYDROXYPROLINE-RICH GLYCOPROTEIN FAMILY"/>
    <property type="match status" value="1"/>
</dbReference>
<evidence type="ECO:0000313" key="5">
    <source>
        <dbReference type="Proteomes" id="UP001634007"/>
    </source>
</evidence>
<sequence length="189" mass="21351">MADQRKIHPVADLDLPSTMPLVPPGAPDHPVIVPSRPPRTRSCFYKCWCWIICLLVVLLLVVLATTAILYAIFQPKLLKLNIDLTLYAKFKVQIKASNPNKRIGIYYDKGGWLTVWYENDKLMPRFLAYILPGGKTRSGSTLMNALQEQQQRGRIPLSLNVDAPVTVKVGRLKLRKVRILGKCLFVVTV</sequence>
<evidence type="ECO:0000256" key="1">
    <source>
        <dbReference type="ARBA" id="ARBA00004370"/>
    </source>
</evidence>
<comment type="subcellular location">
    <subcellularLocation>
        <location evidence="1">Membrane</location>
    </subcellularLocation>
</comment>
<evidence type="ECO:0000256" key="2">
    <source>
        <dbReference type="ARBA" id="ARBA00023136"/>
    </source>
</evidence>
<keyword evidence="3" id="KW-1133">Transmembrane helix</keyword>
<dbReference type="PANTHER" id="PTHR31234:SF72">
    <property type="entry name" value="NDR1_HIN1-LIKE PROTEIN 6"/>
    <property type="match status" value="1"/>
</dbReference>
<protein>
    <recommendedName>
        <fullName evidence="6">Late embryogenesis abundant protein LEA-2 subgroup domain-containing protein</fullName>
    </recommendedName>
</protein>
<keyword evidence="5" id="KW-1185">Reference proteome</keyword>
<gene>
    <name evidence="4" type="ORF">ACJRO7_030036</name>
</gene>
<reference evidence="4 5" key="1">
    <citation type="submission" date="2024-11" db="EMBL/GenBank/DDBJ databases">
        <title>Chromosome-level genome assembly of Eucalyptus globulus Labill. provides insights into its genome evolution.</title>
        <authorList>
            <person name="Li X."/>
        </authorList>
    </citation>
    <scope>NUCLEOTIDE SEQUENCE [LARGE SCALE GENOMIC DNA]</scope>
    <source>
        <strain evidence="4">CL2024</strain>
        <tissue evidence="4">Fresh tender leaves</tissue>
    </source>
</reference>
<comment type="caution">
    <text evidence="4">The sequence shown here is derived from an EMBL/GenBank/DDBJ whole genome shotgun (WGS) entry which is preliminary data.</text>
</comment>
<dbReference type="Proteomes" id="UP001634007">
    <property type="component" value="Unassembled WGS sequence"/>
</dbReference>
<dbReference type="GO" id="GO:0016020">
    <property type="term" value="C:membrane"/>
    <property type="evidence" value="ECO:0007669"/>
    <property type="project" value="UniProtKB-SubCell"/>
</dbReference>
<feature type="transmembrane region" description="Helical" evidence="3">
    <location>
        <begin position="47"/>
        <end position="73"/>
    </location>
</feature>
<evidence type="ECO:0000256" key="3">
    <source>
        <dbReference type="SAM" id="Phobius"/>
    </source>
</evidence>
<dbReference type="InterPro" id="IPR044839">
    <property type="entry name" value="NDR1-like"/>
</dbReference>
<evidence type="ECO:0000313" key="4">
    <source>
        <dbReference type="EMBL" id="KAL3724959.1"/>
    </source>
</evidence>
<organism evidence="4 5">
    <name type="scientific">Eucalyptus globulus</name>
    <name type="common">Tasmanian blue gum</name>
    <dbReference type="NCBI Taxonomy" id="34317"/>
    <lineage>
        <taxon>Eukaryota</taxon>
        <taxon>Viridiplantae</taxon>
        <taxon>Streptophyta</taxon>
        <taxon>Embryophyta</taxon>
        <taxon>Tracheophyta</taxon>
        <taxon>Spermatophyta</taxon>
        <taxon>Magnoliopsida</taxon>
        <taxon>eudicotyledons</taxon>
        <taxon>Gunneridae</taxon>
        <taxon>Pentapetalae</taxon>
        <taxon>rosids</taxon>
        <taxon>malvids</taxon>
        <taxon>Myrtales</taxon>
        <taxon>Myrtaceae</taxon>
        <taxon>Myrtoideae</taxon>
        <taxon>Eucalypteae</taxon>
        <taxon>Eucalyptus</taxon>
    </lineage>
</organism>
<dbReference type="EMBL" id="JBJKBG010000008">
    <property type="protein sequence ID" value="KAL3724959.1"/>
    <property type="molecule type" value="Genomic_DNA"/>
</dbReference>
<proteinExistence type="predicted"/>
<evidence type="ECO:0008006" key="6">
    <source>
        <dbReference type="Google" id="ProtNLM"/>
    </source>
</evidence>
<keyword evidence="2 3" id="KW-0472">Membrane</keyword>